<organism evidence="2 3">
    <name type="scientific">Eragrostis curvula</name>
    <name type="common">weeping love grass</name>
    <dbReference type="NCBI Taxonomy" id="38414"/>
    <lineage>
        <taxon>Eukaryota</taxon>
        <taxon>Viridiplantae</taxon>
        <taxon>Streptophyta</taxon>
        <taxon>Embryophyta</taxon>
        <taxon>Tracheophyta</taxon>
        <taxon>Spermatophyta</taxon>
        <taxon>Magnoliopsida</taxon>
        <taxon>Liliopsida</taxon>
        <taxon>Poales</taxon>
        <taxon>Poaceae</taxon>
        <taxon>PACMAD clade</taxon>
        <taxon>Chloridoideae</taxon>
        <taxon>Eragrostideae</taxon>
        <taxon>Eragrostidinae</taxon>
        <taxon>Eragrostis</taxon>
    </lineage>
</organism>
<feature type="region of interest" description="Disordered" evidence="1">
    <location>
        <begin position="47"/>
        <end position="68"/>
    </location>
</feature>
<evidence type="ECO:0000313" key="2">
    <source>
        <dbReference type="EMBL" id="TVU33304.1"/>
    </source>
</evidence>
<dbReference type="EMBL" id="RWGY01000011">
    <property type="protein sequence ID" value="TVU33304.1"/>
    <property type="molecule type" value="Genomic_DNA"/>
</dbReference>
<gene>
    <name evidence="2" type="ORF">EJB05_25114</name>
</gene>
<dbReference type="AlphaFoldDB" id="A0A5J9VCY7"/>
<reference evidence="2 3" key="1">
    <citation type="journal article" date="2019" name="Sci. Rep.">
        <title>A high-quality genome of Eragrostis curvula grass provides insights into Poaceae evolution and supports new strategies to enhance forage quality.</title>
        <authorList>
            <person name="Carballo J."/>
            <person name="Santos B.A.C.M."/>
            <person name="Zappacosta D."/>
            <person name="Garbus I."/>
            <person name="Selva J.P."/>
            <person name="Gallo C.A."/>
            <person name="Diaz A."/>
            <person name="Albertini E."/>
            <person name="Caccamo M."/>
            <person name="Echenique V."/>
        </authorList>
    </citation>
    <scope>NUCLEOTIDE SEQUENCE [LARGE SCALE GENOMIC DNA]</scope>
    <source>
        <strain evidence="3">cv. Victoria</strain>
        <tissue evidence="2">Leaf</tissue>
    </source>
</reference>
<proteinExistence type="predicted"/>
<protein>
    <submittedName>
        <fullName evidence="2">Uncharacterized protein</fullName>
    </submittedName>
</protein>
<dbReference type="Gramene" id="TVU33304">
    <property type="protein sequence ID" value="TVU33304"/>
    <property type="gene ID" value="EJB05_25114"/>
</dbReference>
<keyword evidence="3" id="KW-1185">Reference proteome</keyword>
<evidence type="ECO:0000256" key="1">
    <source>
        <dbReference type="SAM" id="MobiDB-lite"/>
    </source>
</evidence>
<accession>A0A5J9VCY7</accession>
<sequence length="68" mass="7223">MAAPAPKPTDPALLLRLCTVLYQHQNASDDALNRRRSALPVLNCRFSASSSSRRSHDSSSPGAPCTAS</sequence>
<evidence type="ECO:0000313" key="3">
    <source>
        <dbReference type="Proteomes" id="UP000324897"/>
    </source>
</evidence>
<dbReference type="Proteomes" id="UP000324897">
    <property type="component" value="Chromosome 1"/>
</dbReference>
<name>A0A5J9VCY7_9POAL</name>
<feature type="non-terminal residue" evidence="2">
    <location>
        <position position="1"/>
    </location>
</feature>
<comment type="caution">
    <text evidence="2">The sequence shown here is derived from an EMBL/GenBank/DDBJ whole genome shotgun (WGS) entry which is preliminary data.</text>
</comment>